<evidence type="ECO:0000313" key="10">
    <source>
        <dbReference type="EMBL" id="WVZ93147.1"/>
    </source>
</evidence>
<dbReference type="EMBL" id="CP144753">
    <property type="protein sequence ID" value="WVZ93147.1"/>
    <property type="molecule type" value="Genomic_DNA"/>
</dbReference>
<dbReference type="PANTHER" id="PTHR46481:SF10">
    <property type="entry name" value="ZINC FINGER BED DOMAIN-CONTAINING PROTEIN 39"/>
    <property type="match status" value="1"/>
</dbReference>
<feature type="compositionally biased region" description="Low complexity" evidence="7">
    <location>
        <begin position="470"/>
        <end position="483"/>
    </location>
</feature>
<evidence type="ECO:0000256" key="5">
    <source>
        <dbReference type="ARBA" id="ARBA00023125"/>
    </source>
</evidence>
<evidence type="ECO:0000259" key="8">
    <source>
        <dbReference type="Pfam" id="PF05699"/>
    </source>
</evidence>
<feature type="region of interest" description="Disordered" evidence="7">
    <location>
        <begin position="1"/>
        <end position="28"/>
    </location>
</feature>
<evidence type="ECO:0008006" key="12">
    <source>
        <dbReference type="Google" id="ProtNLM"/>
    </source>
</evidence>
<dbReference type="Pfam" id="PF14372">
    <property type="entry name" value="hAT-like_RNase-H"/>
    <property type="match status" value="1"/>
</dbReference>
<evidence type="ECO:0000259" key="9">
    <source>
        <dbReference type="Pfam" id="PF14372"/>
    </source>
</evidence>
<evidence type="ECO:0000256" key="4">
    <source>
        <dbReference type="ARBA" id="ARBA00022833"/>
    </source>
</evidence>
<name>A0AAQ3XEB2_PASNO</name>
<evidence type="ECO:0000256" key="1">
    <source>
        <dbReference type="ARBA" id="ARBA00004123"/>
    </source>
</evidence>
<dbReference type="GO" id="GO:0046983">
    <property type="term" value="F:protein dimerization activity"/>
    <property type="evidence" value="ECO:0007669"/>
    <property type="project" value="InterPro"/>
</dbReference>
<evidence type="ECO:0000256" key="2">
    <source>
        <dbReference type="ARBA" id="ARBA00022723"/>
    </source>
</evidence>
<evidence type="ECO:0000256" key="3">
    <source>
        <dbReference type="ARBA" id="ARBA00022771"/>
    </source>
</evidence>
<gene>
    <name evidence="10" type="ORF">U9M48_039153</name>
</gene>
<keyword evidence="11" id="KW-1185">Reference proteome</keyword>
<keyword evidence="6" id="KW-0539">Nucleus</keyword>
<evidence type="ECO:0000313" key="11">
    <source>
        <dbReference type="Proteomes" id="UP001341281"/>
    </source>
</evidence>
<protein>
    <recommendedName>
        <fullName evidence="12">Transposase</fullName>
    </recommendedName>
</protein>
<dbReference type="GO" id="GO:0003677">
    <property type="term" value="F:DNA binding"/>
    <property type="evidence" value="ECO:0007669"/>
    <property type="project" value="UniProtKB-KW"/>
</dbReference>
<proteinExistence type="predicted"/>
<dbReference type="InterPro" id="IPR012337">
    <property type="entry name" value="RNaseH-like_sf"/>
</dbReference>
<dbReference type="InterPro" id="IPR008906">
    <property type="entry name" value="HATC_C_dom"/>
</dbReference>
<organism evidence="10 11">
    <name type="scientific">Paspalum notatum var. saurae</name>
    <dbReference type="NCBI Taxonomy" id="547442"/>
    <lineage>
        <taxon>Eukaryota</taxon>
        <taxon>Viridiplantae</taxon>
        <taxon>Streptophyta</taxon>
        <taxon>Embryophyta</taxon>
        <taxon>Tracheophyta</taxon>
        <taxon>Spermatophyta</taxon>
        <taxon>Magnoliopsida</taxon>
        <taxon>Liliopsida</taxon>
        <taxon>Poales</taxon>
        <taxon>Poaceae</taxon>
        <taxon>PACMAD clade</taxon>
        <taxon>Panicoideae</taxon>
        <taxon>Andropogonodae</taxon>
        <taxon>Paspaleae</taxon>
        <taxon>Paspalinae</taxon>
        <taxon>Paspalum</taxon>
    </lineage>
</organism>
<accession>A0AAQ3XEB2</accession>
<dbReference type="GO" id="GO:0008270">
    <property type="term" value="F:zinc ion binding"/>
    <property type="evidence" value="ECO:0007669"/>
    <property type="project" value="UniProtKB-KW"/>
</dbReference>
<keyword evidence="5" id="KW-0238">DNA-binding</keyword>
<dbReference type="InterPro" id="IPR052035">
    <property type="entry name" value="ZnF_BED_domain_contain"/>
</dbReference>
<evidence type="ECO:0000256" key="7">
    <source>
        <dbReference type="SAM" id="MobiDB-lite"/>
    </source>
</evidence>
<dbReference type="InterPro" id="IPR025525">
    <property type="entry name" value="hAT-like_transposase_RNase-H"/>
</dbReference>
<dbReference type="Pfam" id="PF05699">
    <property type="entry name" value="Dimer_Tnp_hAT"/>
    <property type="match status" value="1"/>
</dbReference>
<comment type="subcellular location">
    <subcellularLocation>
        <location evidence="1">Nucleus</location>
    </subcellularLocation>
</comment>
<feature type="region of interest" description="Disordered" evidence="7">
    <location>
        <begin position="460"/>
        <end position="483"/>
    </location>
</feature>
<evidence type="ECO:0000256" key="6">
    <source>
        <dbReference type="ARBA" id="ARBA00023242"/>
    </source>
</evidence>
<keyword evidence="2" id="KW-0479">Metal-binding</keyword>
<keyword evidence="3" id="KW-0863">Zinc-finger</keyword>
<dbReference type="SUPFAM" id="SSF53098">
    <property type="entry name" value="Ribonuclease H-like"/>
    <property type="match status" value="1"/>
</dbReference>
<keyword evidence="4" id="KW-0862">Zinc</keyword>
<dbReference type="AlphaFoldDB" id="A0AAQ3XEB2"/>
<dbReference type="Proteomes" id="UP001341281">
    <property type="component" value="Chromosome 09"/>
</dbReference>
<feature type="domain" description="hAT-like transposase RNase-H fold" evidence="9">
    <location>
        <begin position="259"/>
        <end position="358"/>
    </location>
</feature>
<dbReference type="PANTHER" id="PTHR46481">
    <property type="entry name" value="ZINC FINGER BED DOMAIN-CONTAINING PROTEIN 4"/>
    <property type="match status" value="1"/>
</dbReference>
<reference evidence="10 11" key="1">
    <citation type="submission" date="2024-02" db="EMBL/GenBank/DDBJ databases">
        <title>High-quality chromosome-scale genome assembly of Pensacola bahiagrass (Paspalum notatum Flugge var. saurae).</title>
        <authorList>
            <person name="Vega J.M."/>
            <person name="Podio M."/>
            <person name="Orjuela J."/>
            <person name="Siena L.A."/>
            <person name="Pessino S.C."/>
            <person name="Combes M.C."/>
            <person name="Mariac C."/>
            <person name="Albertini E."/>
            <person name="Pupilli F."/>
            <person name="Ortiz J.P.A."/>
            <person name="Leblanc O."/>
        </authorList>
    </citation>
    <scope>NUCLEOTIDE SEQUENCE [LARGE SCALE GENOMIC DNA]</scope>
    <source>
        <strain evidence="10">R1</strain>
        <tissue evidence="10">Leaf</tissue>
    </source>
</reference>
<dbReference type="GO" id="GO:0005634">
    <property type="term" value="C:nucleus"/>
    <property type="evidence" value="ECO:0007669"/>
    <property type="project" value="UniProtKB-SubCell"/>
</dbReference>
<sequence length="483" mass="53544">MDDDDSNGHTINKDLRLMGVPGDDEEDLGEERDALRGLGSQGNLIDLAAGAGDGDGEGRGMVLVLTPTQVGLGAAVLVVAAPGKEHPHLRLDLPICIAESAAFEEYIRKAHNPRFTSVSRQTTTRDITKYFADHHAKLVESLRTNVSSVAITSDIWSGNAKEDYLSVVIHYVNSAWELEKRIIGLRLIDVSHSGENIAERVHAVVDEFKLTDKTFSVTSGNASANSTAMTILTPLLSGYVEKVLTFLEMFYNATCVLSGVYYPTSPLIMHHILQIANHLDAYENDPLLRTVVAPMKTKFLKYWRDIPLLYSFAFILDPRAKLKGFTRVLSILSNLSQTDYSGYLTYVRAQLSEVFNKYDSKFGAVRLQRAPQPSRAGKKRTNWGMIYGDDDDSIGTDVLTVHVSTISSESAFSLTGRIIEERRRRLNPEMVEMLTCIKDWEEGEARARHTAEDKELEDSFSNLFLDDVAQEAQPPSDPSPSAA</sequence>
<feature type="domain" description="HAT C-terminal dimerisation" evidence="8">
    <location>
        <begin position="396"/>
        <end position="440"/>
    </location>
</feature>